<comment type="caution">
    <text evidence="2">The sequence shown here is derived from an EMBL/GenBank/DDBJ whole genome shotgun (WGS) entry which is preliminary data.</text>
</comment>
<evidence type="ECO:0000259" key="1">
    <source>
        <dbReference type="Pfam" id="PF04149"/>
    </source>
</evidence>
<accession>A0ABT9MJX7</accession>
<keyword evidence="3" id="KW-1185">Reference proteome</keyword>
<dbReference type="Proteomes" id="UP001240984">
    <property type="component" value="Unassembled WGS sequence"/>
</dbReference>
<dbReference type="Pfam" id="PF04149">
    <property type="entry name" value="DUF397"/>
    <property type="match status" value="1"/>
</dbReference>
<sequence>MTKHNTAAWRRSTFCGTGACVEVSTTADRQFMRDAKEQDGAILAFSHAAWGTFVSGVRSGNISAE</sequence>
<dbReference type="RefSeq" id="WP_306826615.1">
    <property type="nucleotide sequence ID" value="NZ_JAUSRA010000001.1"/>
</dbReference>
<organism evidence="2 3">
    <name type="scientific">Catenuloplanes nepalensis</name>
    <dbReference type="NCBI Taxonomy" id="587533"/>
    <lineage>
        <taxon>Bacteria</taxon>
        <taxon>Bacillati</taxon>
        <taxon>Actinomycetota</taxon>
        <taxon>Actinomycetes</taxon>
        <taxon>Micromonosporales</taxon>
        <taxon>Micromonosporaceae</taxon>
        <taxon>Catenuloplanes</taxon>
    </lineage>
</organism>
<gene>
    <name evidence="2" type="ORF">J2S43_000238</name>
</gene>
<name>A0ABT9MJX7_9ACTN</name>
<evidence type="ECO:0000313" key="2">
    <source>
        <dbReference type="EMBL" id="MDP9791726.1"/>
    </source>
</evidence>
<protein>
    <recommendedName>
        <fullName evidence="1">DUF397 domain-containing protein</fullName>
    </recommendedName>
</protein>
<evidence type="ECO:0000313" key="3">
    <source>
        <dbReference type="Proteomes" id="UP001240984"/>
    </source>
</evidence>
<proteinExistence type="predicted"/>
<feature type="domain" description="DUF397" evidence="1">
    <location>
        <begin position="7"/>
        <end position="58"/>
    </location>
</feature>
<reference evidence="2 3" key="1">
    <citation type="submission" date="2023-07" db="EMBL/GenBank/DDBJ databases">
        <title>Sequencing the genomes of 1000 actinobacteria strains.</title>
        <authorList>
            <person name="Klenk H.-P."/>
        </authorList>
    </citation>
    <scope>NUCLEOTIDE SEQUENCE [LARGE SCALE GENOMIC DNA]</scope>
    <source>
        <strain evidence="2 3">DSM 44710</strain>
    </source>
</reference>
<dbReference type="EMBL" id="JAUSRA010000001">
    <property type="protein sequence ID" value="MDP9791726.1"/>
    <property type="molecule type" value="Genomic_DNA"/>
</dbReference>
<dbReference type="InterPro" id="IPR007278">
    <property type="entry name" value="DUF397"/>
</dbReference>